<name>A0A5C1AQ42_9BACT</name>
<dbReference type="AlphaFoldDB" id="A0A5C1AQ42"/>
<keyword evidence="4" id="KW-1185">Reference proteome</keyword>
<evidence type="ECO:0000313" key="3">
    <source>
        <dbReference type="EMBL" id="QEL21120.1"/>
    </source>
</evidence>
<dbReference type="KEGG" id="lrs:PX52LOC_08250"/>
<keyword evidence="2" id="KW-0812">Transmembrane</keyword>
<keyword evidence="2" id="KW-1133">Transmembrane helix</keyword>
<dbReference type="EMBL" id="CP042425">
    <property type="protein sequence ID" value="QEL21120.1"/>
    <property type="molecule type" value="Genomic_DNA"/>
</dbReference>
<feature type="transmembrane region" description="Helical" evidence="2">
    <location>
        <begin position="20"/>
        <end position="39"/>
    </location>
</feature>
<proteinExistence type="predicted"/>
<evidence type="ECO:0000313" key="4">
    <source>
        <dbReference type="Proteomes" id="UP000324974"/>
    </source>
</evidence>
<dbReference type="Proteomes" id="UP000324974">
    <property type="component" value="Chromosome"/>
</dbReference>
<reference evidence="4" key="1">
    <citation type="submission" date="2019-08" db="EMBL/GenBank/DDBJ databases">
        <title>Limnoglobus roseus gen. nov., sp. nov., a novel freshwater planctomycete with a giant genome from the family Gemmataceae.</title>
        <authorList>
            <person name="Kulichevskaya I.S."/>
            <person name="Naumoff D.G."/>
            <person name="Miroshnikov K."/>
            <person name="Ivanova A."/>
            <person name="Philippov D.A."/>
            <person name="Hakobyan A."/>
            <person name="Rijpstra I.C."/>
            <person name="Sinninghe Damste J.S."/>
            <person name="Liesack W."/>
            <person name="Dedysh S.N."/>
        </authorList>
    </citation>
    <scope>NUCLEOTIDE SEQUENCE [LARGE SCALE GENOMIC DNA]</scope>
    <source>
        <strain evidence="4">PX52</strain>
    </source>
</reference>
<organism evidence="3 4">
    <name type="scientific">Limnoglobus roseus</name>
    <dbReference type="NCBI Taxonomy" id="2598579"/>
    <lineage>
        <taxon>Bacteria</taxon>
        <taxon>Pseudomonadati</taxon>
        <taxon>Planctomycetota</taxon>
        <taxon>Planctomycetia</taxon>
        <taxon>Gemmatales</taxon>
        <taxon>Gemmataceae</taxon>
        <taxon>Limnoglobus</taxon>
    </lineage>
</organism>
<feature type="transmembrane region" description="Helical" evidence="2">
    <location>
        <begin position="51"/>
        <end position="73"/>
    </location>
</feature>
<feature type="region of interest" description="Disordered" evidence="1">
    <location>
        <begin position="80"/>
        <end position="119"/>
    </location>
</feature>
<keyword evidence="2" id="KW-0472">Membrane</keyword>
<feature type="compositionally biased region" description="Gly residues" evidence="1">
    <location>
        <begin position="80"/>
        <end position="89"/>
    </location>
</feature>
<accession>A0A5C1AQ42</accession>
<evidence type="ECO:0000256" key="2">
    <source>
        <dbReference type="SAM" id="Phobius"/>
    </source>
</evidence>
<protein>
    <submittedName>
        <fullName evidence="3">Uncharacterized protein</fullName>
    </submittedName>
</protein>
<sequence length="209" mass="22646">MLLAFFNTVRVAKLIEGALATAGGFLVGYVLAMILGWMIDKYVFKRPSPAFLHRIGRMLGGLILAILVAMMVFNGGGGEGDGTGDGTGNGKSSPVNGTLDPTTPNTQPQPTPRKHLPPAEERVRVTVLGGTDVKGERFYLVEDDLTPRTLEEVKALVQQKKDATSKTLHLEVQYRAQNTLFNDHPSVSRLRIWANRTAGLAVDLPPETP</sequence>
<feature type="compositionally biased region" description="Polar residues" evidence="1">
    <location>
        <begin position="91"/>
        <end position="100"/>
    </location>
</feature>
<evidence type="ECO:0000256" key="1">
    <source>
        <dbReference type="SAM" id="MobiDB-lite"/>
    </source>
</evidence>
<gene>
    <name evidence="3" type="ORF">PX52LOC_08250</name>
</gene>